<dbReference type="STRING" id="497964.CfE428DRAFT_5194"/>
<name>B4D8F4_9BACT</name>
<accession>B4D8F4</accession>
<keyword evidence="5" id="KW-1185">Reference proteome</keyword>
<gene>
    <name evidence="4" type="ORF">CfE428DRAFT_5194</name>
</gene>
<evidence type="ECO:0000313" key="4">
    <source>
        <dbReference type="EMBL" id="EDY17347.1"/>
    </source>
</evidence>
<dbReference type="Pfam" id="PF00498">
    <property type="entry name" value="FHA"/>
    <property type="match status" value="1"/>
</dbReference>
<feature type="chain" id="PRO_5002802584" evidence="2">
    <location>
        <begin position="21"/>
        <end position="547"/>
    </location>
</feature>
<feature type="transmembrane region" description="Helical" evidence="1">
    <location>
        <begin position="372"/>
        <end position="392"/>
    </location>
</feature>
<comment type="caution">
    <text evidence="4">The sequence shown here is derived from an EMBL/GenBank/DDBJ whole genome shotgun (WGS) entry which is preliminary data.</text>
</comment>
<keyword evidence="2" id="KW-0732">Signal</keyword>
<dbReference type="SMART" id="SM00240">
    <property type="entry name" value="FHA"/>
    <property type="match status" value="1"/>
</dbReference>
<dbReference type="Pfam" id="PF13365">
    <property type="entry name" value="Trypsin_2"/>
    <property type="match status" value="1"/>
</dbReference>
<protein>
    <submittedName>
        <fullName evidence="4">FHA domain containing protein</fullName>
    </submittedName>
</protein>
<keyword evidence="1" id="KW-0812">Transmembrane</keyword>
<keyword evidence="1" id="KW-1133">Transmembrane helix</keyword>
<sequence>MKLPTYLFAFLLLCFALALAAPATAQVSNEMQESTVRIFCPEPAENNRVGFDVFHIKMSNGETVNMVDSSFGTGFVINKDGYIVTNNHVVAPDVKQEVPEKLVMVVQKVGNRYLMHKAKVVWQSANRDVAIIQCPQLKATPLPLLFDETKSTASEEVYSMGFPGITDVAVEDFNRSGEIRKEIIMIKAQRVVNDLTLKLRRKLTQNEINAVVGEVADHQGPVSAERNELLSAIDSYLKQSDAAATSWDITNVVERKALWKNYFTPTVTKGNIELISKRHGILGVGYPDVLTIQHSCAIKHGNSGGPLLNAGGQVLGVVGDGMSKVSSGDKEMIEWATAANELKGWLDDNHVGYVIGQETHKILPTAALPVKIIVAIALAVAVAIVALILGLIKFNQKPTFTTILRDPRMAKVLGTTQSKLLDVADSSSLRTSPAPLPGFGKWQLVGRTPKGDSVRIEVTDMMFASNNNRLVLGRTAELCHVVVNDDSVSKQHASIRKEGDRFLVADRNSSNRTAVNGQFNTKAFDEVPLREGDTLTLGEVRLDFSKL</sequence>
<dbReference type="CDD" id="cd00060">
    <property type="entry name" value="FHA"/>
    <property type="match status" value="1"/>
</dbReference>
<dbReference type="SUPFAM" id="SSF50494">
    <property type="entry name" value="Trypsin-like serine proteases"/>
    <property type="match status" value="1"/>
</dbReference>
<dbReference type="RefSeq" id="WP_006982515.1">
    <property type="nucleotide sequence ID" value="NZ_ABVL01000021.1"/>
</dbReference>
<dbReference type="InterPro" id="IPR000253">
    <property type="entry name" value="FHA_dom"/>
</dbReference>
<dbReference type="AlphaFoldDB" id="B4D8F4"/>
<evidence type="ECO:0000313" key="5">
    <source>
        <dbReference type="Proteomes" id="UP000005824"/>
    </source>
</evidence>
<feature type="domain" description="FHA" evidence="3">
    <location>
        <begin position="470"/>
        <end position="520"/>
    </location>
</feature>
<dbReference type="InParanoid" id="B4D8F4"/>
<dbReference type="Gene3D" id="2.60.200.20">
    <property type="match status" value="1"/>
</dbReference>
<dbReference type="eggNOG" id="COG0265">
    <property type="taxonomic scope" value="Bacteria"/>
</dbReference>
<dbReference type="SUPFAM" id="SSF49879">
    <property type="entry name" value="SMAD/FHA domain"/>
    <property type="match status" value="1"/>
</dbReference>
<dbReference type="Proteomes" id="UP000005824">
    <property type="component" value="Unassembled WGS sequence"/>
</dbReference>
<evidence type="ECO:0000256" key="1">
    <source>
        <dbReference type="SAM" id="Phobius"/>
    </source>
</evidence>
<dbReference type="InterPro" id="IPR043504">
    <property type="entry name" value="Peptidase_S1_PA_chymotrypsin"/>
</dbReference>
<dbReference type="Gene3D" id="2.40.10.120">
    <property type="match status" value="1"/>
</dbReference>
<dbReference type="PROSITE" id="PS50006">
    <property type="entry name" value="FHA_DOMAIN"/>
    <property type="match status" value="1"/>
</dbReference>
<reference evidence="4 5" key="1">
    <citation type="journal article" date="2011" name="J. Bacteriol.">
        <title>Genome sequence of Chthoniobacter flavus Ellin428, an aerobic heterotrophic soil bacterium.</title>
        <authorList>
            <person name="Kant R."/>
            <person name="van Passel M.W."/>
            <person name="Palva A."/>
            <person name="Lucas S."/>
            <person name="Lapidus A."/>
            <person name="Glavina Del Rio T."/>
            <person name="Dalin E."/>
            <person name="Tice H."/>
            <person name="Bruce D."/>
            <person name="Goodwin L."/>
            <person name="Pitluck S."/>
            <person name="Larimer F.W."/>
            <person name="Land M.L."/>
            <person name="Hauser L."/>
            <person name="Sangwan P."/>
            <person name="de Vos W.M."/>
            <person name="Janssen P.H."/>
            <person name="Smidt H."/>
        </authorList>
    </citation>
    <scope>NUCLEOTIDE SEQUENCE [LARGE SCALE GENOMIC DNA]</scope>
    <source>
        <strain evidence="4 5">Ellin428</strain>
    </source>
</reference>
<dbReference type="Gene3D" id="2.40.10.10">
    <property type="entry name" value="Trypsin-like serine proteases"/>
    <property type="match status" value="1"/>
</dbReference>
<keyword evidence="1" id="KW-0472">Membrane</keyword>
<dbReference type="InterPro" id="IPR008984">
    <property type="entry name" value="SMAD_FHA_dom_sf"/>
</dbReference>
<organism evidence="4 5">
    <name type="scientific">Chthoniobacter flavus Ellin428</name>
    <dbReference type="NCBI Taxonomy" id="497964"/>
    <lineage>
        <taxon>Bacteria</taxon>
        <taxon>Pseudomonadati</taxon>
        <taxon>Verrucomicrobiota</taxon>
        <taxon>Spartobacteria</taxon>
        <taxon>Chthoniobacterales</taxon>
        <taxon>Chthoniobacteraceae</taxon>
        <taxon>Chthoniobacter</taxon>
    </lineage>
</organism>
<dbReference type="InterPro" id="IPR009003">
    <property type="entry name" value="Peptidase_S1_PA"/>
</dbReference>
<dbReference type="EMBL" id="ABVL01000021">
    <property type="protein sequence ID" value="EDY17347.1"/>
    <property type="molecule type" value="Genomic_DNA"/>
</dbReference>
<evidence type="ECO:0000259" key="3">
    <source>
        <dbReference type="PROSITE" id="PS50006"/>
    </source>
</evidence>
<evidence type="ECO:0000256" key="2">
    <source>
        <dbReference type="SAM" id="SignalP"/>
    </source>
</evidence>
<proteinExistence type="predicted"/>
<dbReference type="PANTHER" id="PTHR22939">
    <property type="entry name" value="SERINE PROTEASE FAMILY S1C HTRA-RELATED"/>
    <property type="match status" value="1"/>
</dbReference>
<dbReference type="PANTHER" id="PTHR22939:SF129">
    <property type="entry name" value="SERINE PROTEASE HTRA2, MITOCHONDRIAL"/>
    <property type="match status" value="1"/>
</dbReference>
<feature type="signal peptide" evidence="2">
    <location>
        <begin position="1"/>
        <end position="20"/>
    </location>
</feature>